<dbReference type="GO" id="GO:0005886">
    <property type="term" value="C:plasma membrane"/>
    <property type="evidence" value="ECO:0007669"/>
    <property type="project" value="UniProtKB-SubCell"/>
</dbReference>
<feature type="transmembrane region" description="Helical" evidence="9">
    <location>
        <begin position="322"/>
        <end position="345"/>
    </location>
</feature>
<evidence type="ECO:0000256" key="7">
    <source>
        <dbReference type="ARBA" id="ARBA00023136"/>
    </source>
</evidence>
<sequence length="465" mass="50405">MDAKIITSPVRPALISMTAPAAFGMLMTFMFQLIDTYFVGKLGTQELAAMSFSYPVYILVVSFFMGAAAGVSSSVAKVLGEKQWVKAKQLTTLAIVAFVFLTVLLSIIGLLVMDALFFALGVTEVMLPLVKQYMGPLFIGMFALVAGLIGNAALMAKGIMIRSTLVMGIGGIVNVVFDYVLIFGFGPFPAMGLAGAAYATVLSWAVIFLLMMTLLVRESLLSLSFFMDIRQAIKDLRGMLYVAMPAIAAQLLNPVAIAVITRIVSGYGEDAVAAFGIVTRIESLILVGILSLSVVMTPFVAQNFGAKHWHRLDKIVAHAGRLTVYWGIAAFTIVALFPQTIMTLFTQSDAVVAQGVYYFWTVGLSFPMFGLLLITTSFLNGVQSPRTSLKLTIVKSLGLTIPLALLGSYWSLEGTWVGLSIANVIGAWYAYKVLNRWLCEHGSTLPKRSIVNDYKSDLMFWSSGK</sequence>
<feature type="transmembrane region" description="Helical" evidence="9">
    <location>
        <begin position="284"/>
        <end position="301"/>
    </location>
</feature>
<protein>
    <recommendedName>
        <fullName evidence="2">Multidrug resistance protein NorM</fullName>
    </recommendedName>
    <alternativeName>
        <fullName evidence="8">Na(+)/drug antiporter</fullName>
    </alternativeName>
</protein>
<feature type="transmembrane region" description="Helical" evidence="9">
    <location>
        <begin position="133"/>
        <end position="153"/>
    </location>
</feature>
<dbReference type="GO" id="GO:0015297">
    <property type="term" value="F:antiporter activity"/>
    <property type="evidence" value="ECO:0007669"/>
    <property type="project" value="InterPro"/>
</dbReference>
<evidence type="ECO:0000256" key="1">
    <source>
        <dbReference type="ARBA" id="ARBA00004429"/>
    </source>
</evidence>
<dbReference type="PANTHER" id="PTHR43549">
    <property type="entry name" value="MULTIDRUG RESISTANCE PROTEIN YPNP-RELATED"/>
    <property type="match status" value="1"/>
</dbReference>
<evidence type="ECO:0000313" key="11">
    <source>
        <dbReference type="Proteomes" id="UP000279760"/>
    </source>
</evidence>
<keyword evidence="6 9" id="KW-1133">Transmembrane helix</keyword>
<evidence type="ECO:0000256" key="2">
    <source>
        <dbReference type="ARBA" id="ARBA00013489"/>
    </source>
</evidence>
<dbReference type="InterPro" id="IPR002528">
    <property type="entry name" value="MATE_fam"/>
</dbReference>
<evidence type="ECO:0000256" key="8">
    <source>
        <dbReference type="ARBA" id="ARBA00030855"/>
    </source>
</evidence>
<feature type="transmembrane region" description="Helical" evidence="9">
    <location>
        <begin position="12"/>
        <end position="34"/>
    </location>
</feature>
<dbReference type="PANTHER" id="PTHR43549:SF3">
    <property type="entry name" value="MULTIDRUG RESISTANCE PROTEIN YPNP-RELATED"/>
    <property type="match status" value="1"/>
</dbReference>
<gene>
    <name evidence="10" type="ORF">ECB94_21760</name>
</gene>
<keyword evidence="7 9" id="KW-0472">Membrane</keyword>
<keyword evidence="3" id="KW-0813">Transport</keyword>
<evidence type="ECO:0000256" key="4">
    <source>
        <dbReference type="ARBA" id="ARBA00022475"/>
    </source>
</evidence>
<evidence type="ECO:0000256" key="3">
    <source>
        <dbReference type="ARBA" id="ARBA00022448"/>
    </source>
</evidence>
<feature type="transmembrane region" description="Helical" evidence="9">
    <location>
        <begin position="391"/>
        <end position="410"/>
    </location>
</feature>
<reference evidence="10 11" key="1">
    <citation type="submission" date="2018-11" db="EMBL/GenBank/DDBJ databases">
        <title>Complete Genome Sequence of Vbrio mediterranei 117-T6: a Potential Pathogen Bacteria Isolated from the Conchocelis of Pyropia.</title>
        <authorList>
            <person name="Liu Q."/>
        </authorList>
    </citation>
    <scope>NUCLEOTIDE SEQUENCE [LARGE SCALE GENOMIC DNA]</scope>
    <source>
        <strain evidence="10 11">117-T6</strain>
    </source>
</reference>
<keyword evidence="4" id="KW-1003">Cell membrane</keyword>
<feature type="transmembrane region" description="Helical" evidence="9">
    <location>
        <begin position="416"/>
        <end position="434"/>
    </location>
</feature>
<feature type="transmembrane region" description="Helical" evidence="9">
    <location>
        <begin position="165"/>
        <end position="185"/>
    </location>
</feature>
<name>A0A3G4VGL8_9VIBR</name>
<evidence type="ECO:0000313" key="10">
    <source>
        <dbReference type="EMBL" id="AYV23904.1"/>
    </source>
</evidence>
<dbReference type="InterPro" id="IPR052031">
    <property type="entry name" value="Membrane_Transporter-Flippase"/>
</dbReference>
<dbReference type="Pfam" id="PF01554">
    <property type="entry name" value="MatE"/>
    <property type="match status" value="2"/>
</dbReference>
<dbReference type="InterPro" id="IPR048279">
    <property type="entry name" value="MdtK-like"/>
</dbReference>
<feature type="transmembrane region" description="Helical" evidence="9">
    <location>
        <begin position="54"/>
        <end position="79"/>
    </location>
</feature>
<dbReference type="Proteomes" id="UP000279760">
    <property type="component" value="Chromosome 2"/>
</dbReference>
<evidence type="ECO:0000256" key="9">
    <source>
        <dbReference type="SAM" id="Phobius"/>
    </source>
</evidence>
<dbReference type="PIRSF" id="PIRSF006603">
    <property type="entry name" value="DinF"/>
    <property type="match status" value="1"/>
</dbReference>
<feature type="transmembrane region" description="Helical" evidence="9">
    <location>
        <begin position="357"/>
        <end position="379"/>
    </location>
</feature>
<dbReference type="AlphaFoldDB" id="A0A3G4VGL8"/>
<evidence type="ECO:0000256" key="5">
    <source>
        <dbReference type="ARBA" id="ARBA00022692"/>
    </source>
</evidence>
<feature type="transmembrane region" description="Helical" evidence="9">
    <location>
        <begin position="91"/>
        <end position="113"/>
    </location>
</feature>
<dbReference type="EMBL" id="CP033578">
    <property type="protein sequence ID" value="AYV23904.1"/>
    <property type="molecule type" value="Genomic_DNA"/>
</dbReference>
<dbReference type="RefSeq" id="WP_124941668.1">
    <property type="nucleotide sequence ID" value="NZ_CP033578.1"/>
</dbReference>
<keyword evidence="5 9" id="KW-0812">Transmembrane</keyword>
<evidence type="ECO:0000256" key="6">
    <source>
        <dbReference type="ARBA" id="ARBA00022989"/>
    </source>
</evidence>
<comment type="subcellular location">
    <subcellularLocation>
        <location evidence="1">Cell inner membrane</location>
        <topology evidence="1">Multi-pass membrane protein</topology>
    </subcellularLocation>
</comment>
<dbReference type="GO" id="GO:0042910">
    <property type="term" value="F:xenobiotic transmembrane transporter activity"/>
    <property type="evidence" value="ECO:0007669"/>
    <property type="project" value="InterPro"/>
</dbReference>
<feature type="transmembrane region" description="Helical" evidence="9">
    <location>
        <begin position="238"/>
        <end position="264"/>
    </location>
</feature>
<feature type="transmembrane region" description="Helical" evidence="9">
    <location>
        <begin position="197"/>
        <end position="217"/>
    </location>
</feature>
<dbReference type="NCBIfam" id="TIGR00797">
    <property type="entry name" value="matE"/>
    <property type="match status" value="1"/>
</dbReference>
<proteinExistence type="predicted"/>
<accession>A0A3G4VGL8</accession>
<organism evidence="10 11">
    <name type="scientific">Vibrio mediterranei</name>
    <dbReference type="NCBI Taxonomy" id="689"/>
    <lineage>
        <taxon>Bacteria</taxon>
        <taxon>Pseudomonadati</taxon>
        <taxon>Pseudomonadota</taxon>
        <taxon>Gammaproteobacteria</taxon>
        <taxon>Vibrionales</taxon>
        <taxon>Vibrionaceae</taxon>
        <taxon>Vibrio</taxon>
    </lineage>
</organism>